<protein>
    <submittedName>
        <fullName evidence="7">LysR family transcriptional regulator</fullName>
    </submittedName>
</protein>
<dbReference type="Pfam" id="PF03466">
    <property type="entry name" value="LysR_substrate"/>
    <property type="match status" value="1"/>
</dbReference>
<dbReference type="InterPro" id="IPR000847">
    <property type="entry name" value="LysR_HTH_N"/>
</dbReference>
<dbReference type="GO" id="GO:0032993">
    <property type="term" value="C:protein-DNA complex"/>
    <property type="evidence" value="ECO:0007669"/>
    <property type="project" value="TreeGrafter"/>
</dbReference>
<dbReference type="SUPFAM" id="SSF46785">
    <property type="entry name" value="Winged helix' DNA-binding domain"/>
    <property type="match status" value="1"/>
</dbReference>
<evidence type="ECO:0000256" key="2">
    <source>
        <dbReference type="ARBA" id="ARBA00023015"/>
    </source>
</evidence>
<gene>
    <name evidence="7" type="ORF">GPX89_04865</name>
</gene>
<name>A0A7K1UQH3_9NOCA</name>
<organism evidence="7 8">
    <name type="scientific">Nocardia terrae</name>
    <dbReference type="NCBI Taxonomy" id="2675851"/>
    <lineage>
        <taxon>Bacteria</taxon>
        <taxon>Bacillati</taxon>
        <taxon>Actinomycetota</taxon>
        <taxon>Actinomycetes</taxon>
        <taxon>Mycobacteriales</taxon>
        <taxon>Nocardiaceae</taxon>
        <taxon>Nocardia</taxon>
    </lineage>
</organism>
<evidence type="ECO:0000256" key="3">
    <source>
        <dbReference type="ARBA" id="ARBA00023125"/>
    </source>
</evidence>
<dbReference type="RefSeq" id="WP_157355327.1">
    <property type="nucleotide sequence ID" value="NZ_WRPP01000001.1"/>
</dbReference>
<comment type="similarity">
    <text evidence="1">Belongs to the LysR transcriptional regulatory family.</text>
</comment>
<dbReference type="InterPro" id="IPR036390">
    <property type="entry name" value="WH_DNA-bd_sf"/>
</dbReference>
<comment type="caution">
    <text evidence="7">The sequence shown here is derived from an EMBL/GenBank/DDBJ whole genome shotgun (WGS) entry which is preliminary data.</text>
</comment>
<evidence type="ECO:0000259" key="6">
    <source>
        <dbReference type="PROSITE" id="PS50931"/>
    </source>
</evidence>
<evidence type="ECO:0000256" key="1">
    <source>
        <dbReference type="ARBA" id="ARBA00009437"/>
    </source>
</evidence>
<dbReference type="EMBL" id="WRPP01000001">
    <property type="protein sequence ID" value="MVU76574.1"/>
    <property type="molecule type" value="Genomic_DNA"/>
</dbReference>
<keyword evidence="2" id="KW-0805">Transcription regulation</keyword>
<evidence type="ECO:0000313" key="7">
    <source>
        <dbReference type="EMBL" id="MVU76574.1"/>
    </source>
</evidence>
<dbReference type="SUPFAM" id="SSF53850">
    <property type="entry name" value="Periplasmic binding protein-like II"/>
    <property type="match status" value="1"/>
</dbReference>
<dbReference type="Pfam" id="PF00126">
    <property type="entry name" value="HTH_1"/>
    <property type="match status" value="1"/>
</dbReference>
<sequence>MIDPRLQALRVLRDHGTVTAAAAALHLTPSTVSQQLRGLARELDVELLEQVGRRVQLTPAGQALLRHADLLAAQVESARAELAEHRAGIAGILRISAMPTALAALVAPAAARLRDANPGLAVELIEDESAHCFETLLTGDSDIAIVLPAPGGPAPDDPRFEQRPLLAEPLDLLVPAGHSLAERGGVALAEAAAEPWITGRARITHHLVVSAACAAAGFAPRIAGQAVDFPGVAAMVAHGFGVSLVPRLAVLPPDAAVIRVPLRDDPAPVRRHLSAVRRGGAEHPVIEAGLAVIREVCRERTGITVLGD</sequence>
<accession>A0A7K1UQH3</accession>
<dbReference type="Gene3D" id="1.10.10.10">
    <property type="entry name" value="Winged helix-like DNA-binding domain superfamily/Winged helix DNA-binding domain"/>
    <property type="match status" value="1"/>
</dbReference>
<keyword evidence="3" id="KW-0238">DNA-binding</keyword>
<keyword evidence="4" id="KW-0010">Activator</keyword>
<keyword evidence="5" id="KW-0804">Transcription</keyword>
<evidence type="ECO:0000313" key="8">
    <source>
        <dbReference type="Proteomes" id="UP000466794"/>
    </source>
</evidence>
<dbReference type="InterPro" id="IPR036388">
    <property type="entry name" value="WH-like_DNA-bd_sf"/>
</dbReference>
<evidence type="ECO:0000256" key="4">
    <source>
        <dbReference type="ARBA" id="ARBA00023159"/>
    </source>
</evidence>
<dbReference type="InterPro" id="IPR005119">
    <property type="entry name" value="LysR_subst-bd"/>
</dbReference>
<keyword evidence="8" id="KW-1185">Reference proteome</keyword>
<dbReference type="AlphaFoldDB" id="A0A7K1UQH3"/>
<dbReference type="Proteomes" id="UP000466794">
    <property type="component" value="Unassembled WGS sequence"/>
</dbReference>
<dbReference type="Gene3D" id="3.40.190.10">
    <property type="entry name" value="Periplasmic binding protein-like II"/>
    <property type="match status" value="2"/>
</dbReference>
<dbReference type="GO" id="GO:0003677">
    <property type="term" value="F:DNA binding"/>
    <property type="evidence" value="ECO:0007669"/>
    <property type="project" value="UniProtKB-KW"/>
</dbReference>
<proteinExistence type="inferred from homology"/>
<dbReference type="PANTHER" id="PTHR30346:SF29">
    <property type="entry name" value="LYSR SUBSTRATE-BINDING"/>
    <property type="match status" value="1"/>
</dbReference>
<feature type="domain" description="HTH lysR-type" evidence="6">
    <location>
        <begin position="1"/>
        <end position="58"/>
    </location>
</feature>
<reference evidence="7 8" key="1">
    <citation type="submission" date="2019-12" db="EMBL/GenBank/DDBJ databases">
        <title>Nocardia sp. nov. ET3-3 isolated from soil.</title>
        <authorList>
            <person name="Kanchanasin P."/>
            <person name="Tanasupawat S."/>
            <person name="Yuki M."/>
            <person name="Kudo T."/>
        </authorList>
    </citation>
    <scope>NUCLEOTIDE SEQUENCE [LARGE SCALE GENOMIC DNA]</scope>
    <source>
        <strain evidence="7 8">ET3-3</strain>
    </source>
</reference>
<dbReference type="GO" id="GO:0003700">
    <property type="term" value="F:DNA-binding transcription factor activity"/>
    <property type="evidence" value="ECO:0007669"/>
    <property type="project" value="InterPro"/>
</dbReference>
<evidence type="ECO:0000256" key="5">
    <source>
        <dbReference type="ARBA" id="ARBA00023163"/>
    </source>
</evidence>
<dbReference type="PANTHER" id="PTHR30346">
    <property type="entry name" value="TRANSCRIPTIONAL DUAL REGULATOR HCAR-RELATED"/>
    <property type="match status" value="1"/>
</dbReference>
<dbReference type="PROSITE" id="PS50931">
    <property type="entry name" value="HTH_LYSR"/>
    <property type="match status" value="1"/>
</dbReference>